<sequence>MRATVPLKMGLLHSVALLDRMHRRADPCQLQLRSKMAEVAGSCMLATMPSCGLRKAKRQFPSAMECVVAADLLRLQGERCKERSPQERDALFDPGKDTVEGRRPRG</sequence>
<feature type="region of interest" description="Disordered" evidence="1">
    <location>
        <begin position="80"/>
        <end position="106"/>
    </location>
</feature>
<gene>
    <name evidence="2" type="ORF">FHE65_32155</name>
</gene>
<reference evidence="2 3" key="1">
    <citation type="submission" date="2019-05" db="EMBL/GenBank/DDBJ databases">
        <title>Mumia sp. nov., isolated from the intestinal contents of plateau pika (Ochotona curzoniae) in the Qinghai-Tibet plateau of China.</title>
        <authorList>
            <person name="Tian Z."/>
        </authorList>
    </citation>
    <scope>NUCLEOTIDE SEQUENCE [LARGE SCALE GENOMIC DNA]</scope>
    <source>
        <strain evidence="3">527</strain>
    </source>
</reference>
<name>A0A5C4MC64_9ACTN</name>
<dbReference type="Proteomes" id="UP000306740">
    <property type="component" value="Unassembled WGS sequence"/>
</dbReference>
<dbReference type="EMBL" id="VDFR01000206">
    <property type="protein sequence ID" value="TNC31324.1"/>
    <property type="molecule type" value="Genomic_DNA"/>
</dbReference>
<accession>A0A5C4MC64</accession>
<proteinExistence type="predicted"/>
<dbReference type="RefSeq" id="WP_139107214.1">
    <property type="nucleotide sequence ID" value="NZ_VDFR01000206.1"/>
</dbReference>
<evidence type="ECO:0000313" key="2">
    <source>
        <dbReference type="EMBL" id="TNC31324.1"/>
    </source>
</evidence>
<evidence type="ECO:0000313" key="3">
    <source>
        <dbReference type="Proteomes" id="UP000306740"/>
    </source>
</evidence>
<evidence type="ECO:0000256" key="1">
    <source>
        <dbReference type="SAM" id="MobiDB-lite"/>
    </source>
</evidence>
<organism evidence="2 3">
    <name type="scientific">Mumia zhuanghuii</name>
    <dbReference type="NCBI Taxonomy" id="2585211"/>
    <lineage>
        <taxon>Bacteria</taxon>
        <taxon>Bacillati</taxon>
        <taxon>Actinomycetota</taxon>
        <taxon>Actinomycetes</taxon>
        <taxon>Propionibacteriales</taxon>
        <taxon>Nocardioidaceae</taxon>
        <taxon>Mumia</taxon>
    </lineage>
</organism>
<protein>
    <submittedName>
        <fullName evidence="2">Uncharacterized protein</fullName>
    </submittedName>
</protein>
<comment type="caution">
    <text evidence="2">The sequence shown here is derived from an EMBL/GenBank/DDBJ whole genome shotgun (WGS) entry which is preliminary data.</text>
</comment>
<dbReference type="AlphaFoldDB" id="A0A5C4MC64"/>